<protein>
    <submittedName>
        <fullName evidence="2">Trypsin</fullName>
    </submittedName>
</protein>
<evidence type="ECO:0000256" key="1">
    <source>
        <dbReference type="SAM" id="SignalP"/>
    </source>
</evidence>
<comment type="caution">
    <text evidence="2">The sequence shown here is derived from an EMBL/GenBank/DDBJ whole genome shotgun (WGS) entry which is preliminary data.</text>
</comment>
<evidence type="ECO:0000313" key="2">
    <source>
        <dbReference type="EMBL" id="EFG81580.1"/>
    </source>
</evidence>
<keyword evidence="1" id="KW-0732">Signal</keyword>
<sequence>MPHLKRVLVGSAFAGAFFIGAPAAGAADAGAAELPNPVVDSAGFVDHVRGELSSVGVDTPEVDAQVTDAVDDALNQVVPQVPEVPEAPAVPSAPAAPVAPAAPAVPEVPELPVLPEVEATQEFATDLYDQAEALTNPNPIGLQELTQPEFKPVQVDPNYVWRNDMFSKVAAGKPFDDFVLHRAPGSFFDAPRVPEESNRAMTQGKSLYGPGTPIYINDQTMCTLTMAGTDAESRKVGVTAGHCAEVGDSVASADSWQVGPTGTVVSKNAALDYSVIEFGSDAEVTNSYNGVTAHGVGSDVQPGDVVCKRGVATGTTCGMTLMKDDKIQLNQVCATVGDSGAPVFRNGQIVGAISGGIRPGNIGVSCITPLQGALHVPTVVSNSDAVIADMNRRGGVGAGFKLA</sequence>
<feature type="chain" id="PRO_5046098890" evidence="1">
    <location>
        <begin position="27"/>
        <end position="403"/>
    </location>
</feature>
<organism evidence="2 3">
    <name type="scientific">Corynebacterium ammoniagenes DSM 20306</name>
    <dbReference type="NCBI Taxonomy" id="649754"/>
    <lineage>
        <taxon>Bacteria</taxon>
        <taxon>Bacillati</taxon>
        <taxon>Actinomycetota</taxon>
        <taxon>Actinomycetes</taxon>
        <taxon>Mycobacteriales</taxon>
        <taxon>Corynebacteriaceae</taxon>
        <taxon>Corynebacterium</taxon>
    </lineage>
</organism>
<accession>A0ABN0AFG7</accession>
<dbReference type="InterPro" id="IPR043504">
    <property type="entry name" value="Peptidase_S1_PA_chymotrypsin"/>
</dbReference>
<dbReference type="Gene3D" id="2.40.10.10">
    <property type="entry name" value="Trypsin-like serine proteases"/>
    <property type="match status" value="2"/>
</dbReference>
<dbReference type="SUPFAM" id="SSF50494">
    <property type="entry name" value="Trypsin-like serine proteases"/>
    <property type="match status" value="1"/>
</dbReference>
<evidence type="ECO:0000313" key="3">
    <source>
        <dbReference type="Proteomes" id="UP000006015"/>
    </source>
</evidence>
<keyword evidence="3" id="KW-1185">Reference proteome</keyword>
<gene>
    <name evidence="2" type="ORF">HMPREF0281_01360</name>
</gene>
<dbReference type="EMBL" id="ADNS01000009">
    <property type="protein sequence ID" value="EFG81580.1"/>
    <property type="molecule type" value="Genomic_DNA"/>
</dbReference>
<name>A0ABN0AFG7_CORAM</name>
<proteinExistence type="predicted"/>
<dbReference type="Proteomes" id="UP000006015">
    <property type="component" value="Unassembled WGS sequence"/>
</dbReference>
<dbReference type="InterPro" id="IPR009003">
    <property type="entry name" value="Peptidase_S1_PA"/>
</dbReference>
<dbReference type="CDD" id="cd21112">
    <property type="entry name" value="alphaLP-like"/>
    <property type="match status" value="1"/>
</dbReference>
<feature type="signal peptide" evidence="1">
    <location>
        <begin position="1"/>
        <end position="26"/>
    </location>
</feature>
<reference evidence="2 3" key="1">
    <citation type="submission" date="2010-04" db="EMBL/GenBank/DDBJ databases">
        <authorList>
            <person name="Weinstock G."/>
            <person name="Sodergren E."/>
            <person name="Clifton S."/>
            <person name="Fulton L."/>
            <person name="Fulton B."/>
            <person name="Courtney L."/>
            <person name="Fronick C."/>
            <person name="Harrison M."/>
            <person name="Strong C."/>
            <person name="Farmer C."/>
            <person name="Delahaunty K."/>
            <person name="Markovic C."/>
            <person name="Hall O."/>
            <person name="Minx P."/>
            <person name="Tomlinson C."/>
            <person name="Mitreva M."/>
            <person name="Hou S."/>
            <person name="Wollam A."/>
            <person name="Pepin K.H."/>
            <person name="Johnson M."/>
            <person name="Bhonagiri V."/>
            <person name="Zhang X."/>
            <person name="Suruliraj S."/>
            <person name="Warren W."/>
            <person name="Chinwalla A."/>
            <person name="Mardis E.R."/>
            <person name="Wilson R.K."/>
        </authorList>
    </citation>
    <scope>NUCLEOTIDE SEQUENCE [LARGE SCALE GENOMIC DNA]</scope>
    <source>
        <strain evidence="2 3">DSM 20306</strain>
    </source>
</reference>